<dbReference type="Gene3D" id="3.20.20.80">
    <property type="entry name" value="Glycosidases"/>
    <property type="match status" value="1"/>
</dbReference>
<feature type="active site" description="Nucleophile" evidence="4">
    <location>
        <position position="234"/>
    </location>
</feature>
<evidence type="ECO:0000256" key="5">
    <source>
        <dbReference type="RuleBase" id="RU000675"/>
    </source>
</evidence>
<dbReference type="InterPro" id="IPR048912">
    <property type="entry name" value="BetaGal1-like_ABD1"/>
</dbReference>
<feature type="domain" description="Beta-galactosidase galactose-binding" evidence="10">
    <location>
        <begin position="523"/>
        <end position="587"/>
    </location>
</feature>
<evidence type="ECO:0000259" key="9">
    <source>
        <dbReference type="Pfam" id="PF21317"/>
    </source>
</evidence>
<feature type="domain" description="Glycoside hydrolase 35 catalytic" evidence="8">
    <location>
        <begin position="11"/>
        <end position="323"/>
    </location>
</feature>
<dbReference type="Pfam" id="PF01301">
    <property type="entry name" value="Glyco_hydro_35"/>
    <property type="match status" value="1"/>
</dbReference>
<dbReference type="PIRSF" id="PIRSF006336">
    <property type="entry name" value="B-gal"/>
    <property type="match status" value="1"/>
</dbReference>
<evidence type="ECO:0000256" key="6">
    <source>
        <dbReference type="RuleBase" id="RU003679"/>
    </source>
</evidence>
<dbReference type="InterPro" id="IPR001944">
    <property type="entry name" value="Glycoside_Hdrlase_35"/>
</dbReference>
<protein>
    <recommendedName>
        <fullName evidence="5">Beta-galactosidase</fullName>
        <ecNumber evidence="5">3.2.1.23</ecNumber>
    </recommendedName>
</protein>
<dbReference type="InterPro" id="IPR008979">
    <property type="entry name" value="Galactose-bd-like_sf"/>
</dbReference>
<dbReference type="EC" id="3.2.1.23" evidence="5"/>
<evidence type="ECO:0000259" key="10">
    <source>
        <dbReference type="Pfam" id="PF21467"/>
    </source>
</evidence>
<dbReference type="PROSITE" id="PS01182">
    <property type="entry name" value="GLYCOSYL_HYDROL_F35"/>
    <property type="match status" value="1"/>
</dbReference>
<evidence type="ECO:0000256" key="2">
    <source>
        <dbReference type="ARBA" id="ARBA00022801"/>
    </source>
</evidence>
<dbReference type="GO" id="GO:0005975">
    <property type="term" value="P:carbohydrate metabolic process"/>
    <property type="evidence" value="ECO:0007669"/>
    <property type="project" value="InterPro"/>
</dbReference>
<feature type="region of interest" description="Disordered" evidence="7">
    <location>
        <begin position="481"/>
        <end position="510"/>
    </location>
</feature>
<dbReference type="InterPro" id="IPR031330">
    <property type="entry name" value="Gly_Hdrlase_35_cat"/>
</dbReference>
<feature type="region of interest" description="Disordered" evidence="7">
    <location>
        <begin position="189"/>
        <end position="219"/>
    </location>
</feature>
<name>A0A506XQZ4_9MICO</name>
<sequence length="615" mass="66529">MTRFEIGEHDFLLDGRPHRILSGALHYWRIHPDRWRDRIRAARLLGLNTIETYIAWNQHSPEPGVWLDEGALDLARFLDEIAAEGMHAIVRPGPYICAELDGGGLPAWLFSDPDVGVRRQEPRFLTAVGDYLARSLAIVAPRQIDAGGPVVLVQVENEYGAYGDDADYLDELTRLTRAAGITVPLTTVDQPQPHMLDRGSRPGLHRTASFGSRSPERLATLREHQPTGPLMCMEYWDGWFDSWGQPHHTTSAADAAADLDALLATGASVNLYMLHGGTNFGLTSGANDKGLFQPIATSYDYDAPLDEAGRPTEKYWAFREVLGRYTTLPDEVPPSSVEPATGHIPLTRSRSMIDAAASLPAIAATGALPTMSQVTVDAAFLLHETSIRTAAASVLTVGEVRDRVHVIVDDVVVGVIARDHHQRALTVPPIRTRLQLLVENQGRVNYGPRIGEDKGVIGGAHLDGEELLGWTTRVLGEPALRELGGEDGARRPDGSGESDESGASGRPVDADAASAALRPLAGPSFARGTIELEEAPADASRPDHFLDTSTLGKGIVWVNGFCLGRYWSRGPQRTLVVPGPVLRAGLNDILVLELDAAPAAQVRFVPDADLGWVDA</sequence>
<evidence type="ECO:0000256" key="7">
    <source>
        <dbReference type="SAM" id="MobiDB-lite"/>
    </source>
</evidence>
<feature type="domain" description="Beta-galactosidase 1-like first all-beta" evidence="9">
    <location>
        <begin position="370"/>
        <end position="473"/>
    </location>
</feature>
<dbReference type="GO" id="GO:0004565">
    <property type="term" value="F:beta-galactosidase activity"/>
    <property type="evidence" value="ECO:0007669"/>
    <property type="project" value="UniProtKB-EC"/>
</dbReference>
<dbReference type="EMBL" id="VHQG01000003">
    <property type="protein sequence ID" value="TPW75051.1"/>
    <property type="molecule type" value="Genomic_DNA"/>
</dbReference>
<keyword evidence="2 5" id="KW-0378">Hydrolase</keyword>
<evidence type="ECO:0000256" key="1">
    <source>
        <dbReference type="ARBA" id="ARBA00009809"/>
    </source>
</evidence>
<gene>
    <name evidence="11" type="ORF">FJ657_12605</name>
</gene>
<dbReference type="SUPFAM" id="SSF51445">
    <property type="entry name" value="(Trans)glycosidases"/>
    <property type="match status" value="1"/>
</dbReference>
<evidence type="ECO:0000256" key="4">
    <source>
        <dbReference type="PIRSR" id="PIRSR006336-1"/>
    </source>
</evidence>
<dbReference type="InterPro" id="IPR019801">
    <property type="entry name" value="Glyco_hydro_35_CS"/>
</dbReference>
<evidence type="ECO:0000256" key="3">
    <source>
        <dbReference type="ARBA" id="ARBA00023295"/>
    </source>
</evidence>
<dbReference type="OrthoDB" id="9813184at2"/>
<accession>A0A506XQZ4</accession>
<dbReference type="PRINTS" id="PR00742">
    <property type="entry name" value="GLHYDRLASE35"/>
</dbReference>
<dbReference type="AlphaFoldDB" id="A0A506XQZ4"/>
<dbReference type="PANTHER" id="PTHR23421">
    <property type="entry name" value="BETA-GALACTOSIDASE RELATED"/>
    <property type="match status" value="1"/>
</dbReference>
<proteinExistence type="inferred from homology"/>
<dbReference type="RefSeq" id="WP_141164079.1">
    <property type="nucleotide sequence ID" value="NZ_VHQG01000003.1"/>
</dbReference>
<comment type="caution">
    <text evidence="11">The sequence shown here is derived from an EMBL/GenBank/DDBJ whole genome shotgun (WGS) entry which is preliminary data.</text>
</comment>
<reference evidence="11 12" key="1">
    <citation type="submission" date="2019-06" db="EMBL/GenBank/DDBJ databases">
        <authorList>
            <person name="Li F."/>
        </authorList>
    </citation>
    <scope>NUCLEOTIDE SEQUENCE [LARGE SCALE GENOMIC DNA]</scope>
    <source>
        <strain evidence="11 12">10F1D-1</strain>
    </source>
</reference>
<evidence type="ECO:0000259" key="8">
    <source>
        <dbReference type="Pfam" id="PF01301"/>
    </source>
</evidence>
<keyword evidence="12" id="KW-1185">Reference proteome</keyword>
<dbReference type="SUPFAM" id="SSF49785">
    <property type="entry name" value="Galactose-binding domain-like"/>
    <property type="match status" value="1"/>
</dbReference>
<dbReference type="Pfam" id="PF21467">
    <property type="entry name" value="BetaGal_gal-bd"/>
    <property type="match status" value="1"/>
</dbReference>
<evidence type="ECO:0000313" key="12">
    <source>
        <dbReference type="Proteomes" id="UP000316252"/>
    </source>
</evidence>
<evidence type="ECO:0000313" key="11">
    <source>
        <dbReference type="EMBL" id="TPW75051.1"/>
    </source>
</evidence>
<feature type="active site" description="Proton donor" evidence="4">
    <location>
        <position position="158"/>
    </location>
</feature>
<comment type="catalytic activity">
    <reaction evidence="5">
        <text>Hydrolysis of terminal non-reducing beta-D-galactose residues in beta-D-galactosides.</text>
        <dbReference type="EC" id="3.2.1.23"/>
    </reaction>
</comment>
<keyword evidence="3 5" id="KW-0326">Glycosidase</keyword>
<dbReference type="InterPro" id="IPR026283">
    <property type="entry name" value="B-gal_1-like"/>
</dbReference>
<dbReference type="InterPro" id="IPR017853">
    <property type="entry name" value="GH"/>
</dbReference>
<dbReference type="Proteomes" id="UP000316252">
    <property type="component" value="Unassembled WGS sequence"/>
</dbReference>
<feature type="compositionally biased region" description="Basic and acidic residues" evidence="7">
    <location>
        <begin position="481"/>
        <end position="494"/>
    </location>
</feature>
<organism evidence="11 12">
    <name type="scientific">Schumannella soli</name>
    <dbReference type="NCBI Taxonomy" id="2590779"/>
    <lineage>
        <taxon>Bacteria</taxon>
        <taxon>Bacillati</taxon>
        <taxon>Actinomycetota</taxon>
        <taxon>Actinomycetes</taxon>
        <taxon>Micrococcales</taxon>
        <taxon>Microbacteriaceae</taxon>
        <taxon>Schumannella</taxon>
    </lineage>
</organism>
<dbReference type="Pfam" id="PF21317">
    <property type="entry name" value="BetaGal_ABD_1"/>
    <property type="match status" value="1"/>
</dbReference>
<comment type="similarity">
    <text evidence="1 6">Belongs to the glycosyl hydrolase 35 family.</text>
</comment>
<dbReference type="InterPro" id="IPR048913">
    <property type="entry name" value="BetaGal_gal-bd"/>
</dbReference>
<feature type="compositionally biased region" description="Low complexity" evidence="7">
    <location>
        <begin position="501"/>
        <end position="510"/>
    </location>
</feature>
<dbReference type="Gene3D" id="2.60.120.260">
    <property type="entry name" value="Galactose-binding domain-like"/>
    <property type="match status" value="2"/>
</dbReference>